<gene>
    <name evidence="9" type="ORF">M0813_01459</name>
</gene>
<feature type="region of interest" description="Disordered" evidence="6">
    <location>
        <begin position="431"/>
        <end position="492"/>
    </location>
</feature>
<comment type="caution">
    <text evidence="9">The sequence shown here is derived from an EMBL/GenBank/DDBJ whole genome shotgun (WGS) entry which is preliminary data.</text>
</comment>
<sequence length="1826" mass="215995">MDTIKTRNLLFFTNDNVDRYTTVEQIQVISKINYIEFKSLSILYKNGEINFKFLHSSALHIKQFQDKDSNYQTNFNFGKSTTWCNYVISPNRQGFVHKKQFTIPPQIWKKQKYQQETAYSGLFEELGLIWIAVGSDLCLWNYENGNQVKEYTGFDTDIVSVGFVSPKEGLAEEEIQNVIVVATLKKICLMSLVFPSSTKESLRLYPLDFQTNLNGVLIRDIKGTIDGRIFLAGHDGNLYEFEYNTESSFFKKKCSLVNRTNFSINNISGVLQFFSKSPIIQIAIDNSRRILYTLSENSTIQVFDVLGNECKFICQNDDYQKDIENKLLYSQTDQGFSLLQEEFEILKIYPILNTESSLVTLIAITNFGDRFYFTTFPGKYSVMVYNNERPSTLNLIHIRFFLRKFRNHKNLQQYIKKKLQVMFLENNYNDDSYSGSESESDDDDDSEDDSEDDYDEKDSDEISNRQRIRKRKLNSNKRKRKNGKKKKKARKNESFEDDLVINNVFYKNGVFLIVDSNQENFDQILSTNVQFQSSQRSSIQKETITPIGIKGNILYIKETPIQSNCMNSVLSELLIIQEEEEQERYENELFKKQEQLKKSSNNKERIFSITTSKIHAPFSTFIRNELASQHLFPAREFLCLTTQGLDLVMKLRPIDELALIISKKNDQKSKRSQISRFITEYGHSETCAMCLLIITFLDWGYAEKHYLPKTLNFVPIQKLDYYGQISQNFSPYGNESSILYTPQILKKNKFNNNDSDDSDDSDGGDNVSFFRNNYPQTTIKKKKKTIYNLLFQKTFSEKKSKFNNYNSFLRINDDDDIYDSEDDDDNNDNDYYSNNNNHDNRFKSIKFPKNSIELNKEKSKKNKKKQLFQIQKLEKFKNRRIKNDKKYKLEINEFNRNYFAIPANPKKVYQYAKWIFFEFGGEPHLKTTKKNQIKKNKRKKNQRNISFSNKHDGFCLFLSRLLLPIWNFSVAIEMEVLSDNFEKNNKNINKNNNDDDDDDDDDEIVNNNNNDDDDDDENENNNEDEDQENKGILSTVKESIIGLNWFAKSKTVKKKEIYCRYSKEQLIELQKPLEILKHFLLTQEMLSKFLKEPKKINFQYKTKKSSIDYDVKTKEEQSIRNIFYILCRSLEALKFLEILVENRFEKIVGNIENKNIINELKNLSFEQLVTTYQGLKISQTLITSLFELCDQTSEYLEQLSDLFEYHCPSFFSSKDRKRFEAYEFLSKAKLTKNNFERMQILKQSLALFQKISDKVNIKVICKEFAKLKFFKGAFNLALTKASIIEKKEMDLNNYNNNNNNSSSFNFKFNNGNDQDNDDDEDFESSFLNKKKRKEIKKRLEQEKLDTYQIIIDIFDKFLIDPLEINDLELTNNTIFQKNNFNDYSDKDFDNDDDDDDEYEDNNNNNFFGGGKFDDNYFNNINHKKNKETTKIFKKQNQLRNDLINYLIQSKDELFHNYFYNYLLNKKFHSILIEINSNCIEKFLIQNSHELLWQYYVNQKRFFDSAQVLIDLAEQKNQLPINERIDYFSFAIMNLKSSISTTQYSGETLKEIQEKLDVAIIQEQIYQELQELVFQSNDEDLKIKINNAKIQLELQLFTNTELFNQFAFQFQLYDSCFAIIHSSSFEDIDFIKQIWYRMVNQEITRMAEFNGGYDDEDDDDDEQFDKKRIDPKILSWVKGKVKKIGLKYFPNSIVFPVDIIVDILEEANITYFEQEEWVVDLMLEINVPFGHIFKAYNMLLNSKKPIWNIESNVAYEVYNLNYLVNIWLQRIIQSKSRKQIQIYKNNQVSKIMKNILRMLNSFEQNNELEDLIFDLKRTIKLERLNIK</sequence>
<keyword evidence="10" id="KW-1185">Reference proteome</keyword>
<dbReference type="InterPro" id="IPR014908">
    <property type="entry name" value="Nucleoporin_Nup133/Nup155_N"/>
</dbReference>
<feature type="domain" description="Nucleoporin Nup133/Nup155-like N-terminal" evidence="8">
    <location>
        <begin position="95"/>
        <end position="401"/>
    </location>
</feature>
<evidence type="ECO:0000256" key="1">
    <source>
        <dbReference type="ARBA" id="ARBA00004123"/>
    </source>
</evidence>
<comment type="similarity">
    <text evidence="2">Belongs to the non-repetitive/WGA-negative nucleoporin family.</text>
</comment>
<feature type="region of interest" description="Disordered" evidence="6">
    <location>
        <begin position="983"/>
        <end position="1030"/>
    </location>
</feature>
<dbReference type="SUPFAM" id="SSF69322">
    <property type="entry name" value="Tricorn protease domain 2"/>
    <property type="match status" value="1"/>
</dbReference>
<dbReference type="InterPro" id="IPR042538">
    <property type="entry name" value="Nucleoporin_Nup155_C_3"/>
</dbReference>
<dbReference type="InterPro" id="IPR004870">
    <property type="entry name" value="Nucleoporin_Nup155"/>
</dbReference>
<feature type="coiled-coil region" evidence="5">
    <location>
        <begin position="575"/>
        <end position="602"/>
    </location>
</feature>
<feature type="compositionally biased region" description="Acidic residues" evidence="6">
    <location>
        <begin position="438"/>
        <end position="461"/>
    </location>
</feature>
<dbReference type="PANTHER" id="PTHR10350:SF6">
    <property type="entry name" value="NUCLEAR PORE COMPLEX PROTEIN NUP155"/>
    <property type="match status" value="1"/>
</dbReference>
<dbReference type="Gene3D" id="1.20.58.1780">
    <property type="match status" value="2"/>
</dbReference>
<dbReference type="Gene3D" id="1.25.40.450">
    <property type="entry name" value="Nucleoporin, helical domain, N-terminal subdomain"/>
    <property type="match status" value="1"/>
</dbReference>
<name>A0ABQ8Z9A1_9EUKA</name>
<feature type="compositionally biased region" description="Basic residues" evidence="6">
    <location>
        <begin position="466"/>
        <end position="490"/>
    </location>
</feature>
<comment type="subcellular location">
    <subcellularLocation>
        <location evidence="1">Nucleus</location>
    </subcellularLocation>
</comment>
<evidence type="ECO:0000256" key="3">
    <source>
        <dbReference type="ARBA" id="ARBA00022448"/>
    </source>
</evidence>
<evidence type="ECO:0000256" key="5">
    <source>
        <dbReference type="SAM" id="Coils"/>
    </source>
</evidence>
<keyword evidence="3" id="KW-0813">Transport</keyword>
<proteinExistence type="inferred from homology"/>
<evidence type="ECO:0000259" key="8">
    <source>
        <dbReference type="Pfam" id="PF08801"/>
    </source>
</evidence>
<dbReference type="Gene3D" id="1.25.40.440">
    <property type="entry name" value="Nucleoporin, helical domain, central subdomain"/>
    <property type="match status" value="1"/>
</dbReference>
<dbReference type="InterPro" id="IPR042537">
    <property type="entry name" value="Nucleoporin_Nup155_C_2"/>
</dbReference>
<protein>
    <submittedName>
        <fullName evidence="9">Nuclear pore complex protein nup155</fullName>
    </submittedName>
</protein>
<feature type="domain" description="Nucleoporin Nup133/Nup155-like C-terminal" evidence="7">
    <location>
        <begin position="1048"/>
        <end position="1799"/>
    </location>
</feature>
<organism evidence="9 10">
    <name type="scientific">Anaeramoeba flamelloides</name>
    <dbReference type="NCBI Taxonomy" id="1746091"/>
    <lineage>
        <taxon>Eukaryota</taxon>
        <taxon>Metamonada</taxon>
        <taxon>Anaeramoebidae</taxon>
        <taxon>Anaeramoeba</taxon>
    </lineage>
</organism>
<dbReference type="Gene3D" id="1.20.120.1880">
    <property type="entry name" value="Nucleoporin, helical C-terminal domain"/>
    <property type="match status" value="1"/>
</dbReference>
<evidence type="ECO:0000256" key="2">
    <source>
        <dbReference type="ARBA" id="ARBA00007373"/>
    </source>
</evidence>
<evidence type="ECO:0000256" key="6">
    <source>
        <dbReference type="SAM" id="MobiDB-lite"/>
    </source>
</evidence>
<dbReference type="EMBL" id="JAOAOG010000032">
    <property type="protein sequence ID" value="KAJ6253410.1"/>
    <property type="molecule type" value="Genomic_DNA"/>
</dbReference>
<evidence type="ECO:0000259" key="7">
    <source>
        <dbReference type="Pfam" id="PF03177"/>
    </source>
</evidence>
<feature type="region of interest" description="Disordered" evidence="6">
    <location>
        <begin position="816"/>
        <end position="843"/>
    </location>
</feature>
<evidence type="ECO:0000313" key="10">
    <source>
        <dbReference type="Proteomes" id="UP001150062"/>
    </source>
</evidence>
<evidence type="ECO:0000313" key="9">
    <source>
        <dbReference type="EMBL" id="KAJ6253410.1"/>
    </source>
</evidence>
<feature type="compositionally biased region" description="Acidic residues" evidence="6">
    <location>
        <begin position="994"/>
        <end position="1027"/>
    </location>
</feature>
<dbReference type="InterPro" id="IPR007187">
    <property type="entry name" value="Nucleoporin_Nup133/Nup155_C"/>
</dbReference>
<keyword evidence="4" id="KW-0539">Nucleus</keyword>
<dbReference type="InterPro" id="IPR042533">
    <property type="entry name" value="Nucleoporin_Nup155_C_1"/>
</dbReference>
<reference evidence="9" key="1">
    <citation type="submission" date="2022-08" db="EMBL/GenBank/DDBJ databases">
        <title>Novel sulfate-reducing endosymbionts in the free-living metamonad Anaeramoeba.</title>
        <authorList>
            <person name="Jerlstrom-Hultqvist J."/>
            <person name="Cepicka I."/>
            <person name="Gallot-Lavallee L."/>
            <person name="Salas-Leiva D."/>
            <person name="Curtis B.A."/>
            <person name="Zahonova K."/>
            <person name="Pipaliya S."/>
            <person name="Dacks J."/>
            <person name="Roger A.J."/>
        </authorList>
    </citation>
    <scope>NUCLEOTIDE SEQUENCE</scope>
    <source>
        <strain evidence="9">Schooner1</strain>
    </source>
</reference>
<dbReference type="Pfam" id="PF08801">
    <property type="entry name" value="Nucleoporin_N"/>
    <property type="match status" value="1"/>
</dbReference>
<dbReference type="Proteomes" id="UP001150062">
    <property type="component" value="Unassembled WGS sequence"/>
</dbReference>
<dbReference type="PANTHER" id="PTHR10350">
    <property type="entry name" value="NUCLEAR PORE COMPLEX PROTEIN NUP155"/>
    <property type="match status" value="1"/>
</dbReference>
<feature type="compositionally biased region" description="Acidic residues" evidence="6">
    <location>
        <begin position="816"/>
        <end position="828"/>
    </location>
</feature>
<keyword evidence="5" id="KW-0175">Coiled coil</keyword>
<evidence type="ECO:0000256" key="4">
    <source>
        <dbReference type="ARBA" id="ARBA00023242"/>
    </source>
</evidence>
<dbReference type="Pfam" id="PF03177">
    <property type="entry name" value="Nucleoporin_C"/>
    <property type="match status" value="1"/>
</dbReference>
<accession>A0ABQ8Z9A1</accession>